<name>A0A812UWI3_9DINO</name>
<reference evidence="3" key="1">
    <citation type="submission" date="2021-02" db="EMBL/GenBank/DDBJ databases">
        <authorList>
            <person name="Dougan E. K."/>
            <person name="Rhodes N."/>
            <person name="Thang M."/>
            <person name="Chan C."/>
        </authorList>
    </citation>
    <scope>NUCLEOTIDE SEQUENCE</scope>
</reference>
<comment type="caution">
    <text evidence="3">The sequence shown here is derived from an EMBL/GenBank/DDBJ whole genome shotgun (WGS) entry which is preliminary data.</text>
</comment>
<sequence>MTDMWNDERAREGYMDLGRDRHVGSGRTPAGIGNGMYDGCAGDGDGLGKNASGDDKAFDLSGIGDSQERGGPWDLSLSDGTTPRADDGISGPSSVFGGVVEEDMLAGDGCLEESHHGRSDLGYARRSDDVGIANNGVDRWDPFGPDGDGGDRDTLGIGARVHGDSCADRWVKDPQGLDGHDARVHGDIRRSDAAAELGDMRDERVERIMRVGIDSEQHGPKIPGEPREVSGRPGSNFPQESREVSGRPGPKFPQEPREVSGRPGSNFPQESRDVSGRPGPKIPGETREVSGRPGPKITGELREVSGRLDGPKKKEQTIANVDEWGNDRSGGDGIGLGSMGGAKGIELGARNAGLSIGWNSIDHSSDVMLAFLEGRRVEQRQGTGNRTKHSAGPEGGAVDVGIVLDRLNGNAPLNGRIGDISQGSSDIARSPKIDAGTRAKKMEYTISTPPPQPPNGISHDAAARGNGISEYEGCEGRVDAIEGVTIDIRNATTEMNDEIRDGLRRIHDRLDEVEEKSITQRAEMIDVERNVQRQLNDSIRDLRSWIREELTKAVEPLGRERGEASESANHVERDEFKEIAKSVDRMSSRVRFVAGELKQMKGTMDVSMSKNIAEPLQQIRESINGMTSDIGTVKGRVDATEKLIEKMGKEYAEIMDENKQLRDRLRVVEYSSRDRGNIARSTDRTDNNCADDGARSTCVRIAGRIDGIEANVAEMAKMLRRVRDQQAKDAKTFVASVRIKELEVMVQEMRESIAKMQNTNAADKGEWREYKTQTQRRIEQLENENARLRTMQETQEGLITELTERIDAATKRNNIEAEMSAMRYRVAEVEKTCEEQRRMRQALQCGDGHGGVDPELRRREYLGIVYQCFDMILPEEPNPANLHTWLGEVARAVKSAYIYDGEYGYSTILRVRDMSESELDRPLKYAALENKLWEGLRNMIKSTSLASKVQGEMFKRTVGRETMSAMRLLSMVVRFYSVSPNREQEVLNEALSCTACEKYSGQCEVDSLDVFMDKWDSVRVRVEATGRGTWSDEQLGDILHSKADVANGALMFENGETRKPGQYAWWWLEARTGIG</sequence>
<evidence type="ECO:0000256" key="2">
    <source>
        <dbReference type="SAM" id="MobiDB-lite"/>
    </source>
</evidence>
<keyword evidence="4" id="KW-1185">Reference proteome</keyword>
<gene>
    <name evidence="3" type="ORF">SNAT2548_LOCUS33274</name>
</gene>
<evidence type="ECO:0000313" key="4">
    <source>
        <dbReference type="Proteomes" id="UP000604046"/>
    </source>
</evidence>
<feature type="compositionally biased region" description="Basic and acidic residues" evidence="2">
    <location>
        <begin position="178"/>
        <end position="230"/>
    </location>
</feature>
<organism evidence="3 4">
    <name type="scientific">Symbiodinium natans</name>
    <dbReference type="NCBI Taxonomy" id="878477"/>
    <lineage>
        <taxon>Eukaryota</taxon>
        <taxon>Sar</taxon>
        <taxon>Alveolata</taxon>
        <taxon>Dinophyceae</taxon>
        <taxon>Suessiales</taxon>
        <taxon>Symbiodiniaceae</taxon>
        <taxon>Symbiodinium</taxon>
    </lineage>
</organism>
<protein>
    <submittedName>
        <fullName evidence="3">Uncharacterized protein</fullName>
    </submittedName>
</protein>
<feature type="compositionally biased region" description="Basic and acidic residues" evidence="2">
    <location>
        <begin position="1"/>
        <end position="23"/>
    </location>
</feature>
<keyword evidence="1" id="KW-0175">Coiled coil</keyword>
<feature type="region of interest" description="Disordered" evidence="2">
    <location>
        <begin position="135"/>
        <end position="156"/>
    </location>
</feature>
<feature type="region of interest" description="Disordered" evidence="2">
    <location>
        <begin position="172"/>
        <end position="305"/>
    </location>
</feature>
<feature type="coiled-coil region" evidence="1">
    <location>
        <begin position="705"/>
        <end position="798"/>
    </location>
</feature>
<feature type="coiled-coil region" evidence="1">
    <location>
        <begin position="637"/>
        <end position="664"/>
    </location>
</feature>
<evidence type="ECO:0000313" key="3">
    <source>
        <dbReference type="EMBL" id="CAE7583260.1"/>
    </source>
</evidence>
<feature type="compositionally biased region" description="Gly residues" evidence="2">
    <location>
        <begin position="32"/>
        <end position="47"/>
    </location>
</feature>
<feature type="region of interest" description="Disordered" evidence="2">
    <location>
        <begin position="1"/>
        <end position="96"/>
    </location>
</feature>
<evidence type="ECO:0000256" key="1">
    <source>
        <dbReference type="SAM" id="Coils"/>
    </source>
</evidence>
<dbReference type="AlphaFoldDB" id="A0A812UWI3"/>
<accession>A0A812UWI3</accession>
<dbReference type="Proteomes" id="UP000604046">
    <property type="component" value="Unassembled WGS sequence"/>
</dbReference>
<dbReference type="EMBL" id="CAJNDS010002747">
    <property type="protein sequence ID" value="CAE7583260.1"/>
    <property type="molecule type" value="Genomic_DNA"/>
</dbReference>
<proteinExistence type="predicted"/>